<organism evidence="4 5">
    <name type="scientific">Xylaria multiplex</name>
    <dbReference type="NCBI Taxonomy" id="323545"/>
    <lineage>
        <taxon>Eukaryota</taxon>
        <taxon>Fungi</taxon>
        <taxon>Dikarya</taxon>
        <taxon>Ascomycota</taxon>
        <taxon>Pezizomycotina</taxon>
        <taxon>Sordariomycetes</taxon>
        <taxon>Xylariomycetidae</taxon>
        <taxon>Xylariales</taxon>
        <taxon>Xylariaceae</taxon>
        <taxon>Xylaria</taxon>
    </lineage>
</organism>
<dbReference type="InterPro" id="IPR036770">
    <property type="entry name" value="Ankyrin_rpt-contain_sf"/>
</dbReference>
<name>A0A7C8IGK9_9PEZI</name>
<gene>
    <name evidence="4" type="ORF">GQX73_g10671</name>
</gene>
<evidence type="ECO:0000313" key="5">
    <source>
        <dbReference type="Proteomes" id="UP000481858"/>
    </source>
</evidence>
<keyword evidence="1" id="KW-0677">Repeat</keyword>
<proteinExistence type="predicted"/>
<comment type="caution">
    <text evidence="4">The sequence shown here is derived from an EMBL/GenBank/DDBJ whole genome shotgun (WGS) entry which is preliminary data.</text>
</comment>
<dbReference type="Pfam" id="PF00023">
    <property type="entry name" value="Ank"/>
    <property type="match status" value="1"/>
</dbReference>
<dbReference type="SMART" id="SM00248">
    <property type="entry name" value="ANK"/>
    <property type="match status" value="5"/>
</dbReference>
<dbReference type="Gene3D" id="1.25.40.20">
    <property type="entry name" value="Ankyrin repeat-containing domain"/>
    <property type="match status" value="2"/>
</dbReference>
<accession>A0A7C8IGK9</accession>
<dbReference type="Proteomes" id="UP000481858">
    <property type="component" value="Unassembled WGS sequence"/>
</dbReference>
<protein>
    <submittedName>
        <fullName evidence="4">Uncharacterized protein</fullName>
    </submittedName>
</protein>
<dbReference type="PANTHER" id="PTHR24123">
    <property type="entry name" value="ANKYRIN REPEAT-CONTAINING"/>
    <property type="match status" value="1"/>
</dbReference>
<dbReference type="PROSITE" id="PS50297">
    <property type="entry name" value="ANK_REP_REGION"/>
    <property type="match status" value="2"/>
</dbReference>
<evidence type="ECO:0000313" key="4">
    <source>
        <dbReference type="EMBL" id="KAF2962900.1"/>
    </source>
</evidence>
<dbReference type="AlphaFoldDB" id="A0A7C8IGK9"/>
<dbReference type="PANTHER" id="PTHR24123:SF141">
    <property type="entry name" value="ANKYRIN 2, ISOFORM U"/>
    <property type="match status" value="1"/>
</dbReference>
<dbReference type="InterPro" id="IPR051165">
    <property type="entry name" value="Multifunctional_ANK_Repeat"/>
</dbReference>
<feature type="repeat" description="ANK" evidence="3">
    <location>
        <begin position="295"/>
        <end position="327"/>
    </location>
</feature>
<dbReference type="OrthoDB" id="194358at2759"/>
<reference evidence="4 5" key="1">
    <citation type="submission" date="2019-12" db="EMBL/GenBank/DDBJ databases">
        <title>Draft genome sequence of the ascomycete Xylaria multiplex DSM 110363.</title>
        <authorList>
            <person name="Buettner E."/>
            <person name="Kellner H."/>
        </authorList>
    </citation>
    <scope>NUCLEOTIDE SEQUENCE [LARGE SCALE GENOMIC DNA]</scope>
    <source>
        <strain evidence="4 5">DSM 110363</strain>
    </source>
</reference>
<sequence length="373" mass="42219">MDREQLESLRRDAKRRDFLVFKMALGQHLSVSETDDLEQITNKEKARLNEKCMLLEAPYAHLPPLPPALPDFWHAINTRFEPPEMKFFTWCIDGQRDAMEEYIEAQEGRIGERVLQRGLVSACEGGRADVVRYLLKKGARVSGRAVEHACQRCDLTLFEVFIEHGWNPNQQIPSLDGGFGVALPHCTRDLRIVQFLLAQGADPNLGPFISWKRSGLGSTPPMDRNSGDALTRAARNGNIEVIDLLLQHGAVLEWSTPLHSALCSWPQNRQVFVYFLRLGADPNKDIRYPYGTAWDGGTPLLWAMRSRNWDAIELLLESGADPEACNLYPCIARMDTKEKNRDKSLMKAFMDLMNKVGGKTSIYTHSGDRCPYS</sequence>
<dbReference type="SUPFAM" id="SSF48403">
    <property type="entry name" value="Ankyrin repeat"/>
    <property type="match status" value="1"/>
</dbReference>
<dbReference type="PROSITE" id="PS50088">
    <property type="entry name" value="ANK_REPEAT"/>
    <property type="match status" value="2"/>
</dbReference>
<keyword evidence="5" id="KW-1185">Reference proteome</keyword>
<keyword evidence="2 3" id="KW-0040">ANK repeat</keyword>
<evidence type="ECO:0000256" key="2">
    <source>
        <dbReference type="ARBA" id="ARBA00023043"/>
    </source>
</evidence>
<dbReference type="InParanoid" id="A0A7C8IGK9"/>
<evidence type="ECO:0000256" key="1">
    <source>
        <dbReference type="ARBA" id="ARBA00022737"/>
    </source>
</evidence>
<evidence type="ECO:0000256" key="3">
    <source>
        <dbReference type="PROSITE-ProRule" id="PRU00023"/>
    </source>
</evidence>
<dbReference type="Pfam" id="PF12796">
    <property type="entry name" value="Ank_2"/>
    <property type="match status" value="1"/>
</dbReference>
<feature type="repeat" description="ANK" evidence="3">
    <location>
        <begin position="225"/>
        <end position="250"/>
    </location>
</feature>
<dbReference type="InterPro" id="IPR002110">
    <property type="entry name" value="Ankyrin_rpt"/>
</dbReference>
<dbReference type="EMBL" id="WUBL01000257">
    <property type="protein sequence ID" value="KAF2962900.1"/>
    <property type="molecule type" value="Genomic_DNA"/>
</dbReference>